<evidence type="ECO:0000256" key="2">
    <source>
        <dbReference type="ARBA" id="ARBA00012759"/>
    </source>
</evidence>
<dbReference type="Gene3D" id="3.30.200.60">
    <property type="entry name" value="Peptidase C65 Otubain, subdomain 1"/>
    <property type="match status" value="1"/>
</dbReference>
<name>A0A6G1BSI7_9ORYZ</name>
<evidence type="ECO:0000313" key="10">
    <source>
        <dbReference type="Proteomes" id="UP000479710"/>
    </source>
</evidence>
<dbReference type="InterPro" id="IPR042468">
    <property type="entry name" value="Peptidase_C65_otubain_sub1"/>
</dbReference>
<comment type="caution">
    <text evidence="9">The sequence shown here is derived from an EMBL/GenBank/DDBJ whole genome shotgun (WGS) entry which is preliminary data.</text>
</comment>
<keyword evidence="10" id="KW-1185">Reference proteome</keyword>
<dbReference type="PANTHER" id="PTHR12931">
    <property type="entry name" value="UBIQUITIN THIOLESTERASE PROTEIN OTUB"/>
    <property type="match status" value="1"/>
</dbReference>
<feature type="domain" description="OTU" evidence="8">
    <location>
        <begin position="91"/>
        <end position="279"/>
    </location>
</feature>
<protein>
    <recommendedName>
        <fullName evidence="2">ubiquitinyl hydrolase 1</fullName>
        <ecNumber evidence="2">3.4.19.12</ecNumber>
    </recommendedName>
</protein>
<keyword evidence="4" id="KW-0833">Ubl conjugation pathway</keyword>
<evidence type="ECO:0000256" key="6">
    <source>
        <dbReference type="ARBA" id="ARBA00022807"/>
    </source>
</evidence>
<keyword evidence="3" id="KW-0645">Protease</keyword>
<dbReference type="AlphaFoldDB" id="A0A6G1BSI7"/>
<feature type="compositionally biased region" description="Low complexity" evidence="7">
    <location>
        <begin position="316"/>
        <end position="333"/>
    </location>
</feature>
<gene>
    <name evidence="9" type="ORF">E2562_004209</name>
</gene>
<dbReference type="PANTHER" id="PTHR12931:SF15">
    <property type="entry name" value="UBIQUITIN THIOESTERASE OTUBAIN-LIKE"/>
    <property type="match status" value="1"/>
</dbReference>
<dbReference type="GO" id="GO:0004843">
    <property type="term" value="F:cysteine-type deubiquitinase activity"/>
    <property type="evidence" value="ECO:0007669"/>
    <property type="project" value="UniProtKB-EC"/>
</dbReference>
<evidence type="ECO:0000256" key="1">
    <source>
        <dbReference type="ARBA" id="ARBA00000707"/>
    </source>
</evidence>
<dbReference type="GO" id="GO:0006508">
    <property type="term" value="P:proteolysis"/>
    <property type="evidence" value="ECO:0007669"/>
    <property type="project" value="UniProtKB-KW"/>
</dbReference>
<accession>A0A6G1BSI7</accession>
<proteinExistence type="predicted"/>
<dbReference type="InterPro" id="IPR038765">
    <property type="entry name" value="Papain-like_cys_pep_sf"/>
</dbReference>
<feature type="compositionally biased region" description="Basic and acidic residues" evidence="7">
    <location>
        <begin position="356"/>
        <end position="365"/>
    </location>
</feature>
<dbReference type="GO" id="GO:0005634">
    <property type="term" value="C:nucleus"/>
    <property type="evidence" value="ECO:0007669"/>
    <property type="project" value="TreeGrafter"/>
</dbReference>
<comment type="catalytic activity">
    <reaction evidence="1">
        <text>Thiol-dependent hydrolysis of ester, thioester, amide, peptide and isopeptide bonds formed by the C-terminal Gly of ubiquitin (a 76-residue protein attached to proteins as an intracellular targeting signal).</text>
        <dbReference type="EC" id="3.4.19.12"/>
    </reaction>
</comment>
<dbReference type="Gene3D" id="1.20.1300.20">
    <property type="entry name" value="Peptidase C65 Otubain, subdomain 2"/>
    <property type="match status" value="1"/>
</dbReference>
<sequence>MDCFLKEEQEQRGWDSDLFSLEWELTRLRDLTVTSDDSTRSQTTLDDWSKTDDNRSGSCKLRHKKPIVDLAVEFEDNIIIEKITLLSQKYDFFRPVDRDGSCFYRAFIFSYMEHIVEMQDDLERNSEAARIEERIGKYKQDYERFGIPQEEFLKALSAFEQLTNLIEIRLDVGPLYQIHEEIDIATNSEVLRFLRFLTEIEICTNEDYYKGFVTVSEECASVFEFCQVEVRPENSEANSAQIVALVNALGIPLLVENLDTSLVHGCVLLNQHFFYPRPESEEGTMLEPLNYHDSVSSESSSCHAAIGAAPMELQNLPSTSGSSTNGSTETLGLQSMDTSSTPSLGDADAQNGNGERTIDDLSPAERRRMVEVDLVELHYLAQDGR</sequence>
<evidence type="ECO:0000256" key="3">
    <source>
        <dbReference type="ARBA" id="ARBA00022670"/>
    </source>
</evidence>
<dbReference type="CDD" id="cd22749">
    <property type="entry name" value="Otubain_C65"/>
    <property type="match status" value="1"/>
</dbReference>
<dbReference type="OrthoDB" id="650133at2759"/>
<evidence type="ECO:0000256" key="7">
    <source>
        <dbReference type="SAM" id="MobiDB-lite"/>
    </source>
</evidence>
<organism evidence="9 10">
    <name type="scientific">Oryza meyeriana var. granulata</name>
    <dbReference type="NCBI Taxonomy" id="110450"/>
    <lineage>
        <taxon>Eukaryota</taxon>
        <taxon>Viridiplantae</taxon>
        <taxon>Streptophyta</taxon>
        <taxon>Embryophyta</taxon>
        <taxon>Tracheophyta</taxon>
        <taxon>Spermatophyta</taxon>
        <taxon>Magnoliopsida</taxon>
        <taxon>Liliopsida</taxon>
        <taxon>Poales</taxon>
        <taxon>Poaceae</taxon>
        <taxon>BOP clade</taxon>
        <taxon>Oryzoideae</taxon>
        <taxon>Oryzeae</taxon>
        <taxon>Oryzinae</taxon>
        <taxon>Oryza</taxon>
        <taxon>Oryza meyeriana</taxon>
    </lineage>
</organism>
<feature type="region of interest" description="Disordered" evidence="7">
    <location>
        <begin position="38"/>
        <end position="57"/>
    </location>
</feature>
<dbReference type="GO" id="GO:0043130">
    <property type="term" value="F:ubiquitin binding"/>
    <property type="evidence" value="ECO:0007669"/>
    <property type="project" value="TreeGrafter"/>
</dbReference>
<dbReference type="InterPro" id="IPR019400">
    <property type="entry name" value="Peptidase_C65_otubain"/>
</dbReference>
<dbReference type="EMBL" id="SPHZ02000011">
    <property type="protein sequence ID" value="KAF0890707.1"/>
    <property type="molecule type" value="Genomic_DNA"/>
</dbReference>
<keyword evidence="5" id="KW-0378">Hydrolase</keyword>
<reference evidence="9 10" key="1">
    <citation type="submission" date="2019-11" db="EMBL/GenBank/DDBJ databases">
        <title>Whole genome sequence of Oryza granulata.</title>
        <authorList>
            <person name="Li W."/>
        </authorList>
    </citation>
    <scope>NUCLEOTIDE SEQUENCE [LARGE SCALE GENOMIC DNA]</scope>
    <source>
        <strain evidence="10">cv. Menghai</strain>
        <tissue evidence="9">Leaf</tissue>
    </source>
</reference>
<dbReference type="EC" id="3.4.19.12" evidence="2"/>
<keyword evidence="6" id="KW-0788">Thiol protease</keyword>
<dbReference type="InterPro" id="IPR003323">
    <property type="entry name" value="OTU_dom"/>
</dbReference>
<dbReference type="Proteomes" id="UP000479710">
    <property type="component" value="Unassembled WGS sequence"/>
</dbReference>
<evidence type="ECO:0000259" key="8">
    <source>
        <dbReference type="PROSITE" id="PS50802"/>
    </source>
</evidence>
<dbReference type="Pfam" id="PF10275">
    <property type="entry name" value="Peptidase_C65"/>
    <property type="match status" value="1"/>
</dbReference>
<dbReference type="GO" id="GO:0071108">
    <property type="term" value="P:protein K48-linked deubiquitination"/>
    <property type="evidence" value="ECO:0007669"/>
    <property type="project" value="TreeGrafter"/>
</dbReference>
<dbReference type="InterPro" id="IPR042467">
    <property type="entry name" value="Peptidase_C65_otubain_sub2"/>
</dbReference>
<evidence type="ECO:0000256" key="4">
    <source>
        <dbReference type="ARBA" id="ARBA00022786"/>
    </source>
</evidence>
<dbReference type="PROSITE" id="PS50802">
    <property type="entry name" value="OTU"/>
    <property type="match status" value="1"/>
</dbReference>
<evidence type="ECO:0000256" key="5">
    <source>
        <dbReference type="ARBA" id="ARBA00022801"/>
    </source>
</evidence>
<feature type="region of interest" description="Disordered" evidence="7">
    <location>
        <begin position="314"/>
        <end position="365"/>
    </location>
</feature>
<dbReference type="SUPFAM" id="SSF54001">
    <property type="entry name" value="Cysteine proteinases"/>
    <property type="match status" value="1"/>
</dbReference>
<evidence type="ECO:0000313" key="9">
    <source>
        <dbReference type="EMBL" id="KAF0890707.1"/>
    </source>
</evidence>